<gene>
    <name evidence="2" type="ordered locus">SVEN_1230</name>
</gene>
<evidence type="ECO:0000313" key="3">
    <source>
        <dbReference type="Proteomes" id="UP000006854"/>
    </source>
</evidence>
<keyword evidence="3" id="KW-1185">Reference proteome</keyword>
<accession>F2RDX7</accession>
<sequence length="60" mass="6332">MGRPTVPPRSVGAKAEGPRQGWRGPSEDLLPAGTAPRPGVIRPGRDPVVVSYGRDGARSW</sequence>
<dbReference type="STRING" id="953739.SVEN_1230"/>
<organism evidence="2 3">
    <name type="scientific">Streptomyces venezuelae (strain ATCC 10712 / CBS 650.69 / DSM 40230 / JCM 4526 / NBRC 13096 / PD 04745)</name>
    <dbReference type="NCBI Taxonomy" id="953739"/>
    <lineage>
        <taxon>Bacteria</taxon>
        <taxon>Bacillati</taxon>
        <taxon>Actinomycetota</taxon>
        <taxon>Actinomycetes</taxon>
        <taxon>Kitasatosporales</taxon>
        <taxon>Streptomycetaceae</taxon>
        <taxon>Streptomyces</taxon>
    </lineage>
</organism>
<dbReference type="Proteomes" id="UP000006854">
    <property type="component" value="Chromosome"/>
</dbReference>
<proteinExistence type="predicted"/>
<name>F2RDX7_STRVP</name>
<feature type="region of interest" description="Disordered" evidence="1">
    <location>
        <begin position="1"/>
        <end position="60"/>
    </location>
</feature>
<dbReference type="EMBL" id="FR845719">
    <property type="protein sequence ID" value="CCA54517.1"/>
    <property type="molecule type" value="Genomic_DNA"/>
</dbReference>
<dbReference type="AlphaFoldDB" id="F2RDX7"/>
<dbReference type="KEGG" id="sve:SVEN_1230"/>
<evidence type="ECO:0000313" key="2">
    <source>
        <dbReference type="EMBL" id="CCA54517.1"/>
    </source>
</evidence>
<dbReference type="HOGENOM" id="CLU_2940086_0_0_11"/>
<evidence type="ECO:0000256" key="1">
    <source>
        <dbReference type="SAM" id="MobiDB-lite"/>
    </source>
</evidence>
<reference evidence="2 3" key="1">
    <citation type="journal article" date="2011" name="BMC Genomics">
        <title>Genome-wide analysis of the role of GlnR in Streptomyces venezuelae provides new insights into global nitrogen regulation in actinomycetes.</title>
        <authorList>
            <person name="Pullan S.T."/>
            <person name="Bibb M.J."/>
            <person name="Merrick M."/>
        </authorList>
    </citation>
    <scope>NUCLEOTIDE SEQUENCE [LARGE SCALE GENOMIC DNA]</scope>
    <source>
        <strain evidence="3">ATCC 10712 / CBS 650.69 / DSM 40230 / JCM 4526 / NBRC 13096 / PD 04745</strain>
    </source>
</reference>
<protein>
    <submittedName>
        <fullName evidence="2">Uncharacterized protein</fullName>
    </submittedName>
</protein>